<dbReference type="Proteomes" id="UP001597201">
    <property type="component" value="Unassembled WGS sequence"/>
</dbReference>
<dbReference type="RefSeq" id="WP_377178333.1">
    <property type="nucleotide sequence ID" value="NZ_JBHTMY010000003.1"/>
</dbReference>
<dbReference type="PROSITE" id="PS50206">
    <property type="entry name" value="RHODANESE_3"/>
    <property type="match status" value="2"/>
</dbReference>
<gene>
    <name evidence="3" type="ORF">ACFQ39_09285</name>
</gene>
<dbReference type="Pfam" id="PF00581">
    <property type="entry name" value="Rhodanese"/>
    <property type="match status" value="2"/>
</dbReference>
<reference evidence="4" key="1">
    <citation type="journal article" date="2019" name="Int. J. Syst. Evol. Microbiol.">
        <title>The Global Catalogue of Microorganisms (GCM) 10K type strain sequencing project: providing services to taxonomists for standard genome sequencing and annotation.</title>
        <authorList>
            <consortium name="The Broad Institute Genomics Platform"/>
            <consortium name="The Broad Institute Genome Sequencing Center for Infectious Disease"/>
            <person name="Wu L."/>
            <person name="Ma J."/>
        </authorList>
    </citation>
    <scope>NUCLEOTIDE SEQUENCE [LARGE SCALE GENOMIC DNA]</scope>
    <source>
        <strain evidence="4">CCUG 61485</strain>
    </source>
</reference>
<feature type="chain" id="PRO_5047305287" evidence="1">
    <location>
        <begin position="26"/>
        <end position="334"/>
    </location>
</feature>
<feature type="signal peptide" evidence="1">
    <location>
        <begin position="1"/>
        <end position="25"/>
    </location>
</feature>
<dbReference type="EMBL" id="JBHTMY010000003">
    <property type="protein sequence ID" value="MFD1315808.1"/>
    <property type="molecule type" value="Genomic_DNA"/>
</dbReference>
<proteinExistence type="predicted"/>
<evidence type="ECO:0000313" key="4">
    <source>
        <dbReference type="Proteomes" id="UP001597201"/>
    </source>
</evidence>
<dbReference type="PANTHER" id="PTHR43031">
    <property type="entry name" value="FAD-DEPENDENT OXIDOREDUCTASE"/>
    <property type="match status" value="1"/>
</dbReference>
<dbReference type="InterPro" id="IPR036873">
    <property type="entry name" value="Rhodanese-like_dom_sf"/>
</dbReference>
<name>A0ABW3Y5H9_9FLAO</name>
<sequence length="334" mass="37272">MKNLFLYTVLFFLPLAILTSSFTGKNETPLPQDFSDNFETEQLIQYLESNGNFINSTASGAIISADEVKKNLKNEKYHLIDIRTDTWFAYGHIKGANNVLAPDLLDYFQNKINPSDFDKVILICYSGQSAAFYTSYLRLAGYGNVYSMKWGMSSWRQDFAENSWLKNISDDHVSDLETTANNKPAKGSLPIISTGKSSPEEILKERLQVAFEKPYKDFAVTAADVFANPQQYFILNYSSAKNYELGHIKGAVQYEPFGSLSTATELTTLPTDKKIVVYDENGQTAAAVAAYLNIIGYDAANLAYGSNGFMNKEMSKKGLDAFTAKEINMFPVVE</sequence>
<dbReference type="InterPro" id="IPR050229">
    <property type="entry name" value="GlpE_sulfurtransferase"/>
</dbReference>
<evidence type="ECO:0000313" key="3">
    <source>
        <dbReference type="EMBL" id="MFD1315808.1"/>
    </source>
</evidence>
<keyword evidence="1" id="KW-0732">Signal</keyword>
<dbReference type="PANTHER" id="PTHR43031:SF16">
    <property type="entry name" value="OXIDOREDUCTASE"/>
    <property type="match status" value="1"/>
</dbReference>
<feature type="domain" description="Rhodanese" evidence="2">
    <location>
        <begin position="73"/>
        <end position="164"/>
    </location>
</feature>
<dbReference type="SMART" id="SM00450">
    <property type="entry name" value="RHOD"/>
    <property type="match status" value="2"/>
</dbReference>
<accession>A0ABW3Y5H9</accession>
<evidence type="ECO:0000256" key="1">
    <source>
        <dbReference type="SAM" id="SignalP"/>
    </source>
</evidence>
<feature type="domain" description="Rhodanese" evidence="2">
    <location>
        <begin position="243"/>
        <end position="318"/>
    </location>
</feature>
<dbReference type="SUPFAM" id="SSF52821">
    <property type="entry name" value="Rhodanese/Cell cycle control phosphatase"/>
    <property type="match status" value="2"/>
</dbReference>
<organism evidence="3 4">
    <name type="scientific">Namhaeicola litoreus</name>
    <dbReference type="NCBI Taxonomy" id="1052145"/>
    <lineage>
        <taxon>Bacteria</taxon>
        <taxon>Pseudomonadati</taxon>
        <taxon>Bacteroidota</taxon>
        <taxon>Flavobacteriia</taxon>
        <taxon>Flavobacteriales</taxon>
        <taxon>Flavobacteriaceae</taxon>
        <taxon>Namhaeicola</taxon>
    </lineage>
</organism>
<dbReference type="CDD" id="cd00158">
    <property type="entry name" value="RHOD"/>
    <property type="match status" value="2"/>
</dbReference>
<protein>
    <submittedName>
        <fullName evidence="3">Rhodanese-like domain-containing protein</fullName>
    </submittedName>
</protein>
<evidence type="ECO:0000259" key="2">
    <source>
        <dbReference type="PROSITE" id="PS50206"/>
    </source>
</evidence>
<dbReference type="Gene3D" id="3.40.250.10">
    <property type="entry name" value="Rhodanese-like domain"/>
    <property type="match status" value="2"/>
</dbReference>
<comment type="caution">
    <text evidence="3">The sequence shown here is derived from an EMBL/GenBank/DDBJ whole genome shotgun (WGS) entry which is preliminary data.</text>
</comment>
<keyword evidence="4" id="KW-1185">Reference proteome</keyword>
<dbReference type="InterPro" id="IPR001763">
    <property type="entry name" value="Rhodanese-like_dom"/>
</dbReference>